<proteinExistence type="predicted"/>
<accession>A0A327VX32</accession>
<reference evidence="1 2" key="1">
    <citation type="submission" date="2018-06" db="EMBL/GenBank/DDBJ databases">
        <title>Genomic Encyclopedia of Archaeal and Bacterial Type Strains, Phase II (KMG-II): from individual species to whole genera.</title>
        <authorList>
            <person name="Goeker M."/>
        </authorList>
    </citation>
    <scope>NUCLEOTIDE SEQUENCE [LARGE SCALE GENOMIC DNA]</scope>
    <source>
        <strain evidence="1 2">DSM 29821</strain>
    </source>
</reference>
<evidence type="ECO:0000313" key="2">
    <source>
        <dbReference type="Proteomes" id="UP000249819"/>
    </source>
</evidence>
<comment type="caution">
    <text evidence="1">The sequence shown here is derived from an EMBL/GenBank/DDBJ whole genome shotgun (WGS) entry which is preliminary data.</text>
</comment>
<organism evidence="1 2">
    <name type="scientific">Chitinophaga dinghuensis</name>
    <dbReference type="NCBI Taxonomy" id="1539050"/>
    <lineage>
        <taxon>Bacteria</taxon>
        <taxon>Pseudomonadati</taxon>
        <taxon>Bacteroidota</taxon>
        <taxon>Chitinophagia</taxon>
        <taxon>Chitinophagales</taxon>
        <taxon>Chitinophagaceae</taxon>
        <taxon>Chitinophaga</taxon>
    </lineage>
</organism>
<name>A0A327VX32_9BACT</name>
<dbReference type="EMBL" id="QLMA01000005">
    <property type="protein sequence ID" value="RAJ80032.1"/>
    <property type="molecule type" value="Genomic_DNA"/>
</dbReference>
<protein>
    <submittedName>
        <fullName evidence="1">Uncharacterized protein</fullName>
    </submittedName>
</protein>
<gene>
    <name evidence="1" type="ORF">CLV59_105139</name>
</gene>
<dbReference type="Proteomes" id="UP000249819">
    <property type="component" value="Unassembled WGS sequence"/>
</dbReference>
<evidence type="ECO:0000313" key="1">
    <source>
        <dbReference type="EMBL" id="RAJ80032.1"/>
    </source>
</evidence>
<sequence>MVDVCDVNHFSYIFSSALPGGQGRDNSYLLIYFSKKVCFTNLEVSTPTAANCLLRAYTLF</sequence>
<dbReference type="AlphaFoldDB" id="A0A327VX32"/>
<keyword evidence="2" id="KW-1185">Reference proteome</keyword>